<reference evidence="1 2" key="1">
    <citation type="submission" date="2016-10" db="EMBL/GenBank/DDBJ databases">
        <authorList>
            <person name="de Groot N.N."/>
        </authorList>
    </citation>
    <scope>NUCLEOTIDE SEQUENCE [LARGE SCALE GENOMIC DNA]</scope>
    <source>
        <strain evidence="1 2">DSM 16981</strain>
    </source>
</reference>
<protein>
    <submittedName>
        <fullName evidence="1">Uncharacterized protein</fullName>
    </submittedName>
</protein>
<accession>A0A1H0A683</accession>
<name>A0A1H0A683_9FIRM</name>
<dbReference type="EMBL" id="FNHQ01000035">
    <property type="protein sequence ID" value="SDN28483.1"/>
    <property type="molecule type" value="Genomic_DNA"/>
</dbReference>
<organism evidence="1 2">
    <name type="scientific">Megasphaera paucivorans</name>
    <dbReference type="NCBI Taxonomy" id="349095"/>
    <lineage>
        <taxon>Bacteria</taxon>
        <taxon>Bacillati</taxon>
        <taxon>Bacillota</taxon>
        <taxon>Negativicutes</taxon>
        <taxon>Veillonellales</taxon>
        <taxon>Veillonellaceae</taxon>
        <taxon>Megasphaera</taxon>
    </lineage>
</organism>
<evidence type="ECO:0000313" key="1">
    <source>
        <dbReference type="EMBL" id="SDN28483.1"/>
    </source>
</evidence>
<dbReference type="STRING" id="349095.SAMN05660299_02458"/>
<proteinExistence type="predicted"/>
<dbReference type="AlphaFoldDB" id="A0A1H0A683"/>
<gene>
    <name evidence="1" type="ORF">SAMN05660299_02458</name>
</gene>
<evidence type="ECO:0000313" key="2">
    <source>
        <dbReference type="Proteomes" id="UP000199309"/>
    </source>
</evidence>
<sequence length="87" mass="10508">MFYYNRLHTIKTIFKLIGGGIKVIDLDNIVYIECFSHIQKVYMKESIYRKEYIRCIEIRESLNELLRVFERVSFGQFVSPYKGYIIN</sequence>
<dbReference type="Proteomes" id="UP000199309">
    <property type="component" value="Unassembled WGS sequence"/>
</dbReference>
<keyword evidence="2" id="KW-1185">Reference proteome</keyword>